<feature type="binding site" evidence="13">
    <location>
        <position position="805"/>
    </location>
    <ligand>
        <name>substrate</name>
    </ligand>
</feature>
<dbReference type="Gene3D" id="1.20.80.30">
    <property type="match status" value="1"/>
</dbReference>
<dbReference type="Pfam" id="PF00391">
    <property type="entry name" value="PEP-utilizers"/>
    <property type="match status" value="1"/>
</dbReference>
<evidence type="ECO:0000256" key="8">
    <source>
        <dbReference type="ARBA" id="ARBA00022777"/>
    </source>
</evidence>
<dbReference type="Gene3D" id="1.10.189.10">
    <property type="entry name" value="Pyruvate Phosphate Dikinase, domain 2"/>
    <property type="match status" value="1"/>
</dbReference>
<dbReference type="EC" id="2.7.9.1" evidence="3 11"/>
<dbReference type="SUPFAM" id="SSF52009">
    <property type="entry name" value="Phosphohistidine domain"/>
    <property type="match status" value="1"/>
</dbReference>
<evidence type="ECO:0000256" key="3">
    <source>
        <dbReference type="ARBA" id="ARBA00011994"/>
    </source>
</evidence>
<dbReference type="Gene3D" id="3.50.30.10">
    <property type="entry name" value="Phosphohistidine domain"/>
    <property type="match status" value="1"/>
</dbReference>
<keyword evidence="7" id="KW-0547">Nucleotide-binding</keyword>
<keyword evidence="8 18" id="KW-0418">Kinase</keyword>
<keyword evidence="19" id="KW-1185">Reference proteome</keyword>
<comment type="caution">
    <text evidence="18">The sequence shown here is derived from an EMBL/GenBank/DDBJ whole genome shotgun (WGS) entry which is preliminary data.</text>
</comment>
<dbReference type="InterPro" id="IPR010121">
    <property type="entry name" value="Pyruvate_phosphate_dikinase"/>
</dbReference>
<feature type="binding site" evidence="14">
    <location>
        <position position="782"/>
    </location>
    <ligand>
        <name>Mg(2+)</name>
        <dbReference type="ChEBI" id="CHEBI:18420"/>
    </ligand>
</feature>
<dbReference type="GO" id="GO:0050242">
    <property type="term" value="F:pyruvate, phosphate dikinase activity"/>
    <property type="evidence" value="ECO:0007669"/>
    <property type="project" value="UniProtKB-UniRule"/>
</dbReference>
<dbReference type="Gene3D" id="3.30.470.20">
    <property type="entry name" value="ATP-grasp fold, B domain"/>
    <property type="match status" value="1"/>
</dbReference>
<dbReference type="eggNOG" id="COG0574">
    <property type="taxonomic scope" value="Bacteria"/>
</dbReference>
<comment type="catalytic activity">
    <reaction evidence="11">
        <text>pyruvate + phosphate + ATP = phosphoenolpyruvate + AMP + diphosphate + H(+)</text>
        <dbReference type="Rhea" id="RHEA:10756"/>
        <dbReference type="ChEBI" id="CHEBI:15361"/>
        <dbReference type="ChEBI" id="CHEBI:15378"/>
        <dbReference type="ChEBI" id="CHEBI:30616"/>
        <dbReference type="ChEBI" id="CHEBI:33019"/>
        <dbReference type="ChEBI" id="CHEBI:43474"/>
        <dbReference type="ChEBI" id="CHEBI:58702"/>
        <dbReference type="ChEBI" id="CHEBI:456215"/>
        <dbReference type="EC" id="2.7.9.1"/>
    </reaction>
</comment>
<dbReference type="NCBIfam" id="NF004531">
    <property type="entry name" value="PRK05878.1"/>
    <property type="match status" value="1"/>
</dbReference>
<evidence type="ECO:0000259" key="16">
    <source>
        <dbReference type="Pfam" id="PF01326"/>
    </source>
</evidence>
<dbReference type="PANTHER" id="PTHR22931">
    <property type="entry name" value="PHOSPHOENOLPYRUVATE DIKINASE-RELATED"/>
    <property type="match status" value="1"/>
</dbReference>
<dbReference type="InterPro" id="IPR008279">
    <property type="entry name" value="PEP-util_enz_mobile_dom"/>
</dbReference>
<evidence type="ECO:0000256" key="7">
    <source>
        <dbReference type="ARBA" id="ARBA00022741"/>
    </source>
</evidence>
<feature type="domain" description="Pyruvate phosphate dikinase AMP/ATP-binding" evidence="16">
    <location>
        <begin position="73"/>
        <end position="312"/>
    </location>
</feature>
<feature type="domain" description="Pyruvate phosphate dikinase AMP/ATP-binding" evidence="16">
    <location>
        <begin position="35"/>
        <end position="72"/>
    </location>
</feature>
<feature type="binding site" evidence="13">
    <location>
        <position position="806"/>
    </location>
    <ligand>
        <name>substrate</name>
    </ligand>
</feature>
<dbReference type="SUPFAM" id="SSF56059">
    <property type="entry name" value="Glutathione synthetase ATP-binding domain-like"/>
    <property type="match status" value="1"/>
</dbReference>
<dbReference type="InterPro" id="IPR036637">
    <property type="entry name" value="Phosphohistidine_dom_sf"/>
</dbReference>
<feature type="domain" description="Pyruvate phosphate dikinase AMP/ATP-binding" evidence="16">
    <location>
        <begin position="321"/>
        <end position="371"/>
    </location>
</feature>
<keyword evidence="5 18" id="KW-0808">Transferase</keyword>
<evidence type="ECO:0000256" key="14">
    <source>
        <dbReference type="PIRSR" id="PIRSR000853-3"/>
    </source>
</evidence>
<dbReference type="GO" id="GO:0005524">
    <property type="term" value="F:ATP binding"/>
    <property type="evidence" value="ECO:0007669"/>
    <property type="project" value="UniProtKB-UniRule"/>
</dbReference>
<feature type="binding site" evidence="13">
    <location>
        <position position="782"/>
    </location>
    <ligand>
        <name>substrate</name>
    </ligand>
</feature>
<reference evidence="18 19" key="1">
    <citation type="journal article" date="2011" name="Stand. Genomic Sci.">
        <title>Non-contiguous finished genome sequence and contextual data of the filamentous soil bacterium Ktedonobacter racemifer type strain (SOSP1-21).</title>
        <authorList>
            <person name="Chang Y.J."/>
            <person name="Land M."/>
            <person name="Hauser L."/>
            <person name="Chertkov O."/>
            <person name="Del Rio T.G."/>
            <person name="Nolan M."/>
            <person name="Copeland A."/>
            <person name="Tice H."/>
            <person name="Cheng J.F."/>
            <person name="Lucas S."/>
            <person name="Han C."/>
            <person name="Goodwin L."/>
            <person name="Pitluck S."/>
            <person name="Ivanova N."/>
            <person name="Ovchinikova G."/>
            <person name="Pati A."/>
            <person name="Chen A."/>
            <person name="Palaniappan K."/>
            <person name="Mavromatis K."/>
            <person name="Liolios K."/>
            <person name="Brettin T."/>
            <person name="Fiebig A."/>
            <person name="Rohde M."/>
            <person name="Abt B."/>
            <person name="Goker M."/>
            <person name="Detter J.C."/>
            <person name="Woyke T."/>
            <person name="Bristow J."/>
            <person name="Eisen J.A."/>
            <person name="Markowitz V."/>
            <person name="Hugenholtz P."/>
            <person name="Kyrpides N.C."/>
            <person name="Klenk H.P."/>
            <person name="Lapidus A."/>
        </authorList>
    </citation>
    <scope>NUCLEOTIDE SEQUENCE [LARGE SCALE GENOMIC DNA]</scope>
    <source>
        <strain evidence="19">DSM 44963</strain>
    </source>
</reference>
<dbReference type="InterPro" id="IPR018274">
    <property type="entry name" value="PEP_util_AS"/>
</dbReference>
<dbReference type="Pfam" id="PF02896">
    <property type="entry name" value="PEP-utilizers_C"/>
    <property type="match status" value="1"/>
</dbReference>
<dbReference type="InterPro" id="IPR002192">
    <property type="entry name" value="PPDK_AMP/ATP-bd"/>
</dbReference>
<dbReference type="GO" id="GO:0016301">
    <property type="term" value="F:kinase activity"/>
    <property type="evidence" value="ECO:0007669"/>
    <property type="project" value="UniProtKB-UniRule"/>
</dbReference>
<evidence type="ECO:0000256" key="11">
    <source>
        <dbReference type="PIRNR" id="PIRNR000853"/>
    </source>
</evidence>
<dbReference type="PROSITE" id="PS00742">
    <property type="entry name" value="PEP_ENZYMES_2"/>
    <property type="match status" value="1"/>
</dbReference>
<keyword evidence="18" id="KW-0670">Pyruvate</keyword>
<dbReference type="Proteomes" id="UP000004508">
    <property type="component" value="Unassembled WGS sequence"/>
</dbReference>
<dbReference type="PIRSF" id="PIRSF000853">
    <property type="entry name" value="PPDK"/>
    <property type="match status" value="1"/>
</dbReference>
<evidence type="ECO:0000259" key="17">
    <source>
        <dbReference type="Pfam" id="PF02896"/>
    </source>
</evidence>
<evidence type="ECO:0000256" key="9">
    <source>
        <dbReference type="ARBA" id="ARBA00022840"/>
    </source>
</evidence>
<comment type="cofactor">
    <cofactor evidence="1 11 14">
        <name>Mg(2+)</name>
        <dbReference type="ChEBI" id="CHEBI:18420"/>
    </cofactor>
</comment>
<feature type="active site" description="Proton donor" evidence="12">
    <location>
        <position position="879"/>
    </location>
</feature>
<dbReference type="Gene3D" id="3.30.1490.20">
    <property type="entry name" value="ATP-grasp fold, A domain"/>
    <property type="match status" value="1"/>
</dbReference>
<keyword evidence="6 14" id="KW-0479">Metal-binding</keyword>
<evidence type="ECO:0000313" key="18">
    <source>
        <dbReference type="EMBL" id="EFH90402.1"/>
    </source>
</evidence>
<dbReference type="PANTHER" id="PTHR22931:SF9">
    <property type="entry name" value="PYRUVATE, PHOSPHATE DIKINASE 1, CHLOROPLASTIC"/>
    <property type="match status" value="1"/>
</dbReference>
<accession>D6TF02</accession>
<sequence>MTQQITHTQLEEAVKQSPRKWVYLFSEGNASMRALLGGKGAGVAEMTNAGLPVPPGFTITTEVCNAYYEEQKQFPAGMWDQALAALQIVEAQTGKQFGGRENPLLVSVRSGAKFSMPGMMDTVLNLGINDETVQGLIALTQDERFAYDAYRRFIQMFSKIVLNTNPQDFEHILEIYKQRTGAKTDAEIPAQALKELVVEFKQVAERASGQPFPTDVYEQLRKAIEAVFASWNNKRAIDYRNFNKIPHNLGTAVNVQSMVFGNMGSDSGTGVAFTRNPSNGEHEIFGEYLLNAQGEDVVAGIRTPSKISRLHEDLPEVYRQFLEIAKLLEAHYRDMQDLEFTVEHGRLYMLQTRSAKRNARAAIKVAVDMVREGLITPEEALQRVEPAHVYQLLLPRFDESEKRKATTEGRLLAKGLNASPGAAYGKAVFDADRAEELGKAGVSVVLVRPETSPDDVHGMLVAKGILTARGGATSHAAVVARGLGLPCVAGCEGIRVSDSERLFRVNNSNIVIREGDDISIDGATGEVFQGRIQTVDPDFAREEDLQTLLGWADKVRKLGVWANADYPRDAQRAVAFGAEGIGLCRTEHMFMEQERLPIVQKMILARNPEERQAALDQLLPFQRSDFKGIFSAMVSPTTGEGYPVVIRLIDPPLHEFLPSYEELLVEVTRLETQGGHEAELQEKKTMLEAVGSMREMNPMLGLRGCRLGLLFPEINIMQTRAILEAAAELAREGKKLQPKIMIPLVGHVNELREVRRQLEGVAAEIARESGGAIAYKFGTMIEVPRAAVTADQIAPVSDFFSFGTNDLTQTTFGYSRDDAEGKFLLKYVDGLDVPGQRDKVKILPANPFQTLDREGVGQLVAMAVAKGRHTNKDIELGICGEHGGDPESIAFCHQVGLDYVSCSPFRVPVARLAAAQAALHQSERDK</sequence>
<dbReference type="eggNOG" id="COG1080">
    <property type="taxonomic scope" value="Bacteria"/>
</dbReference>
<feature type="binding site" evidence="13">
    <location>
        <position position="803"/>
    </location>
    <ligand>
        <name>substrate</name>
    </ligand>
</feature>
<evidence type="ECO:0000313" key="19">
    <source>
        <dbReference type="Proteomes" id="UP000004508"/>
    </source>
</evidence>
<dbReference type="AlphaFoldDB" id="D6TF02"/>
<comment type="similarity">
    <text evidence="2 11">Belongs to the PEP-utilizing enzyme family.</text>
</comment>
<evidence type="ECO:0000256" key="13">
    <source>
        <dbReference type="PIRSR" id="PIRSR000853-2"/>
    </source>
</evidence>
<dbReference type="GO" id="GO:0046872">
    <property type="term" value="F:metal ion binding"/>
    <property type="evidence" value="ECO:0007669"/>
    <property type="project" value="UniProtKB-UniRule"/>
</dbReference>
<dbReference type="InterPro" id="IPR000121">
    <property type="entry name" value="PEP_util_C"/>
</dbReference>
<evidence type="ECO:0000256" key="1">
    <source>
        <dbReference type="ARBA" id="ARBA00001946"/>
    </source>
</evidence>
<keyword evidence="9" id="KW-0067">ATP-binding</keyword>
<feature type="binding site" evidence="13">
    <location>
        <position position="585"/>
    </location>
    <ligand>
        <name>substrate</name>
    </ligand>
</feature>
<dbReference type="SUPFAM" id="SSF51621">
    <property type="entry name" value="Phosphoenolpyruvate/pyruvate domain"/>
    <property type="match status" value="1"/>
</dbReference>
<dbReference type="RefSeq" id="WP_007907739.1">
    <property type="nucleotide sequence ID" value="NZ_ADVG01000001.1"/>
</dbReference>
<evidence type="ECO:0000256" key="6">
    <source>
        <dbReference type="ARBA" id="ARBA00022723"/>
    </source>
</evidence>
<dbReference type="InParanoid" id="D6TF02"/>
<dbReference type="InterPro" id="IPR040442">
    <property type="entry name" value="Pyrv_kinase-like_dom_sf"/>
</dbReference>
<evidence type="ECO:0000256" key="2">
    <source>
        <dbReference type="ARBA" id="ARBA00007837"/>
    </source>
</evidence>
<dbReference type="OrthoDB" id="9765468at2"/>
<proteinExistence type="inferred from homology"/>
<evidence type="ECO:0000259" key="15">
    <source>
        <dbReference type="Pfam" id="PF00391"/>
    </source>
</evidence>
<protein>
    <recommendedName>
        <fullName evidence="4 11">Pyruvate, phosphate dikinase</fullName>
        <ecNumber evidence="3 11">2.7.9.1</ecNumber>
    </recommendedName>
</protein>
<dbReference type="PROSITE" id="PS00370">
    <property type="entry name" value="PEP_ENZYMES_PHOS_SITE"/>
    <property type="match status" value="1"/>
</dbReference>
<feature type="active site" description="Tele-phosphohistidine intermediate" evidence="12">
    <location>
        <position position="475"/>
    </location>
</feature>
<dbReference type="InterPro" id="IPR015813">
    <property type="entry name" value="Pyrv/PenolPyrv_kinase-like_dom"/>
</dbReference>
<feature type="domain" description="PEP-utilising enzyme mobile" evidence="15">
    <location>
        <begin position="444"/>
        <end position="525"/>
    </location>
</feature>
<dbReference type="STRING" id="485913.Krac_12022"/>
<keyword evidence="10 14" id="KW-0460">Magnesium</keyword>
<evidence type="ECO:0000256" key="5">
    <source>
        <dbReference type="ARBA" id="ARBA00022679"/>
    </source>
</evidence>
<dbReference type="InterPro" id="IPR023151">
    <property type="entry name" value="PEP_util_CS"/>
</dbReference>
<dbReference type="InterPro" id="IPR013815">
    <property type="entry name" value="ATP_grasp_subdomain_1"/>
</dbReference>
<dbReference type="NCBIfam" id="TIGR01828">
    <property type="entry name" value="pyru_phos_dikin"/>
    <property type="match status" value="1"/>
</dbReference>
<dbReference type="Gene3D" id="3.20.20.60">
    <property type="entry name" value="Phosphoenolpyruvate-binding domains"/>
    <property type="match status" value="1"/>
</dbReference>
<organism evidence="18 19">
    <name type="scientific">Ktedonobacter racemifer DSM 44963</name>
    <dbReference type="NCBI Taxonomy" id="485913"/>
    <lineage>
        <taxon>Bacteria</taxon>
        <taxon>Bacillati</taxon>
        <taxon>Chloroflexota</taxon>
        <taxon>Ktedonobacteria</taxon>
        <taxon>Ktedonobacterales</taxon>
        <taxon>Ktedonobacteraceae</taxon>
        <taxon>Ktedonobacter</taxon>
    </lineage>
</organism>
<evidence type="ECO:0000256" key="12">
    <source>
        <dbReference type="PIRSR" id="PIRSR000853-1"/>
    </source>
</evidence>
<evidence type="ECO:0000256" key="10">
    <source>
        <dbReference type="ARBA" id="ARBA00022842"/>
    </source>
</evidence>
<evidence type="ECO:0000256" key="4">
    <source>
        <dbReference type="ARBA" id="ARBA00020138"/>
    </source>
</evidence>
<name>D6TF02_KTERA</name>
<feature type="binding site" evidence="14">
    <location>
        <position position="806"/>
    </location>
    <ligand>
        <name>Mg(2+)</name>
        <dbReference type="ChEBI" id="CHEBI:18420"/>
    </ligand>
</feature>
<dbReference type="Pfam" id="PF01326">
    <property type="entry name" value="PPDK_N"/>
    <property type="match status" value="3"/>
</dbReference>
<gene>
    <name evidence="18" type="ORF">Krac_12022</name>
</gene>
<dbReference type="EMBL" id="ADVG01000001">
    <property type="protein sequence ID" value="EFH90402.1"/>
    <property type="molecule type" value="Genomic_DNA"/>
</dbReference>
<feature type="domain" description="PEP-utilising enzyme C-terminal" evidence="17">
    <location>
        <begin position="541"/>
        <end position="917"/>
    </location>
</feature>
<feature type="binding site" evidence="13">
    <location>
        <position position="804"/>
    </location>
    <ligand>
        <name>substrate</name>
    </ligand>
</feature>
<feature type="binding site" evidence="13">
    <location>
        <position position="647"/>
    </location>
    <ligand>
        <name>substrate</name>
    </ligand>
</feature>